<dbReference type="Proteomes" id="UP000284416">
    <property type="component" value="Unassembled WGS sequence"/>
</dbReference>
<gene>
    <name evidence="3" type="ORF">D1B31_03860</name>
</gene>
<accession>A0A417YYY7</accession>
<name>A0A417YYY7_9BACI</name>
<protein>
    <submittedName>
        <fullName evidence="3">FHA domain-containing protein</fullName>
    </submittedName>
</protein>
<dbReference type="CDD" id="cd00060">
    <property type="entry name" value="FHA"/>
    <property type="match status" value="1"/>
</dbReference>
<comment type="caution">
    <text evidence="3">The sequence shown here is derived from an EMBL/GenBank/DDBJ whole genome shotgun (WGS) entry which is preliminary data.</text>
</comment>
<feature type="region of interest" description="Disordered" evidence="1">
    <location>
        <begin position="190"/>
        <end position="211"/>
    </location>
</feature>
<organism evidence="3 4">
    <name type="scientific">Neobacillus notoginsengisoli</name>
    <dbReference type="NCBI Taxonomy" id="1578198"/>
    <lineage>
        <taxon>Bacteria</taxon>
        <taxon>Bacillati</taxon>
        <taxon>Bacillota</taxon>
        <taxon>Bacilli</taxon>
        <taxon>Bacillales</taxon>
        <taxon>Bacillaceae</taxon>
        <taxon>Neobacillus</taxon>
    </lineage>
</organism>
<feature type="domain" description="FHA" evidence="2">
    <location>
        <begin position="388"/>
        <end position="439"/>
    </location>
</feature>
<dbReference type="PROSITE" id="PS50006">
    <property type="entry name" value="FHA_DOMAIN"/>
    <property type="match status" value="1"/>
</dbReference>
<keyword evidence="4" id="KW-1185">Reference proteome</keyword>
<evidence type="ECO:0000259" key="2">
    <source>
        <dbReference type="PROSITE" id="PS50006"/>
    </source>
</evidence>
<dbReference type="Pfam" id="PF00498">
    <property type="entry name" value="FHA"/>
    <property type="match status" value="1"/>
</dbReference>
<evidence type="ECO:0000256" key="1">
    <source>
        <dbReference type="SAM" id="MobiDB-lite"/>
    </source>
</evidence>
<dbReference type="InterPro" id="IPR045962">
    <property type="entry name" value="DUF6382"/>
</dbReference>
<evidence type="ECO:0000313" key="4">
    <source>
        <dbReference type="Proteomes" id="UP000284416"/>
    </source>
</evidence>
<sequence>MGKTTIEQKGRAFIIEKKLTYPEAVNERELNAIAAGQHGNLLSVIKEKGKKGSSIKCTVKDMITLKSYFTSLVSKKMFLDTVFRIASIIKECERKSLNTSNLMLDPEYIFIEPRMKEVKCVFLPMVNNSTPFSAGSFFRELPFGIVFSKHEDHSYMSSYLKYFNSTSPFSINGFEKMILELMGKKPVTNSYLPTGDQEGKQRETGGAAEKNTEAKAVSANIAYNPLNQSNPVGRNATFCPQCGTASPAGANFCANCGTALKSVPPVAEIVNQLFANVGLAGNGRAQTGGVDGNPSHTRLAGQPQPDANPGHTQISGPAQTTAGTTHYAEVQPPSGKIGTQNGSETTVLGAERFAGTTVLGSAFADVAVFPYLIREKNEEKITVDKPVYRIGKERSFCDYFISDNNAISRSHADIITRHNRYYIIDQNSTNKTYVDGRAIPVKQEVEIFSGTKLRLANEEFVFYL</sequence>
<feature type="compositionally biased region" description="Polar residues" evidence="1">
    <location>
        <begin position="310"/>
        <end position="319"/>
    </location>
</feature>
<dbReference type="AlphaFoldDB" id="A0A417YYY7"/>
<dbReference type="Gene3D" id="2.60.200.20">
    <property type="match status" value="1"/>
</dbReference>
<dbReference type="InterPro" id="IPR000253">
    <property type="entry name" value="FHA_dom"/>
</dbReference>
<dbReference type="SMART" id="SM00240">
    <property type="entry name" value="FHA"/>
    <property type="match status" value="1"/>
</dbReference>
<evidence type="ECO:0000313" key="3">
    <source>
        <dbReference type="EMBL" id="RHW42730.1"/>
    </source>
</evidence>
<reference evidence="3 4" key="1">
    <citation type="journal article" date="2017" name="Int. J. Syst. Evol. Microbiol.">
        <title>Bacillus notoginsengisoli sp. nov., a novel bacterium isolated from the rhizosphere of Panax notoginseng.</title>
        <authorList>
            <person name="Zhang M.Y."/>
            <person name="Cheng J."/>
            <person name="Cai Y."/>
            <person name="Zhang T.Y."/>
            <person name="Wu Y.Y."/>
            <person name="Manikprabhu D."/>
            <person name="Li W.J."/>
            <person name="Zhang Y.X."/>
        </authorList>
    </citation>
    <scope>NUCLEOTIDE SEQUENCE [LARGE SCALE GENOMIC DNA]</scope>
    <source>
        <strain evidence="3 4">JCM 30743</strain>
    </source>
</reference>
<dbReference type="EMBL" id="QWEG01000002">
    <property type="protein sequence ID" value="RHW42730.1"/>
    <property type="molecule type" value="Genomic_DNA"/>
</dbReference>
<dbReference type="InterPro" id="IPR008984">
    <property type="entry name" value="SMAD_FHA_dom_sf"/>
</dbReference>
<feature type="region of interest" description="Disordered" evidence="1">
    <location>
        <begin position="286"/>
        <end position="319"/>
    </location>
</feature>
<dbReference type="Pfam" id="PF19909">
    <property type="entry name" value="DUF6382"/>
    <property type="match status" value="1"/>
</dbReference>
<proteinExistence type="predicted"/>
<dbReference type="RefSeq" id="WP_118919427.1">
    <property type="nucleotide sequence ID" value="NZ_QWEG01000002.1"/>
</dbReference>
<dbReference type="SUPFAM" id="SSF49879">
    <property type="entry name" value="SMAD/FHA domain"/>
    <property type="match status" value="1"/>
</dbReference>
<dbReference type="OrthoDB" id="9783862at2"/>